<sequence>MVSAIRVGGPTVLKAIVGRAKENVAAAELELMSSTSQEVCELFNGENIVRCLGSGSVWQYICLFRKGTGNGQVKFMSLQDATDDGLLIETHGKTDKKAEEDARSPQDRNREGESTGSATGIAPTKKITLQRIQRRLWKSGPREPDTEACLELGPSHTAQEPAQEPAQKPATVIVVYDDVPEAPNISINLQDVGSQQAIWVAVQTFLKIKESLPPYGFSMALGGTVFMATGMFLCVDVVEKSTSEKVYQANDQFDMRLY</sequence>
<organism evidence="3 4">
    <name type="scientific">Fusarium falciforme</name>
    <dbReference type="NCBI Taxonomy" id="195108"/>
    <lineage>
        <taxon>Eukaryota</taxon>
        <taxon>Fungi</taxon>
        <taxon>Dikarya</taxon>
        <taxon>Ascomycota</taxon>
        <taxon>Pezizomycotina</taxon>
        <taxon>Sordariomycetes</taxon>
        <taxon>Hypocreomycetidae</taxon>
        <taxon>Hypocreales</taxon>
        <taxon>Nectriaceae</taxon>
        <taxon>Fusarium</taxon>
        <taxon>Fusarium solani species complex</taxon>
    </lineage>
</organism>
<proteinExistence type="predicted"/>
<keyword evidence="4" id="KW-1185">Reference proteome</keyword>
<keyword evidence="2" id="KW-0472">Membrane</keyword>
<keyword evidence="2" id="KW-1133">Transmembrane helix</keyword>
<name>A0A9W8R7H2_9HYPO</name>
<dbReference type="AlphaFoldDB" id="A0A9W8R7H2"/>
<reference evidence="3" key="1">
    <citation type="submission" date="2022-09" db="EMBL/GenBank/DDBJ databases">
        <title>Fusarium specimens isolated from Avocado Roots.</title>
        <authorList>
            <person name="Stajich J."/>
            <person name="Roper C."/>
            <person name="Heimlech-Rivalta G."/>
        </authorList>
    </citation>
    <scope>NUCLEOTIDE SEQUENCE</scope>
    <source>
        <strain evidence="3">A02</strain>
    </source>
</reference>
<dbReference type="EMBL" id="JAOQAV010000017">
    <property type="protein sequence ID" value="KAJ4187456.1"/>
    <property type="molecule type" value="Genomic_DNA"/>
</dbReference>
<evidence type="ECO:0000256" key="2">
    <source>
        <dbReference type="SAM" id="Phobius"/>
    </source>
</evidence>
<feature type="transmembrane region" description="Helical" evidence="2">
    <location>
        <begin position="215"/>
        <end position="235"/>
    </location>
</feature>
<accession>A0A9W8R7H2</accession>
<keyword evidence="2" id="KW-0812">Transmembrane</keyword>
<gene>
    <name evidence="3" type="ORF">NW755_006945</name>
</gene>
<evidence type="ECO:0000313" key="3">
    <source>
        <dbReference type="EMBL" id="KAJ4187456.1"/>
    </source>
</evidence>
<feature type="compositionally biased region" description="Basic and acidic residues" evidence="1">
    <location>
        <begin position="91"/>
        <end position="113"/>
    </location>
</feature>
<evidence type="ECO:0000256" key="1">
    <source>
        <dbReference type="SAM" id="MobiDB-lite"/>
    </source>
</evidence>
<dbReference type="Proteomes" id="UP001152087">
    <property type="component" value="Unassembled WGS sequence"/>
</dbReference>
<protein>
    <submittedName>
        <fullName evidence="3">Uncharacterized protein</fullName>
    </submittedName>
</protein>
<feature type="region of interest" description="Disordered" evidence="1">
    <location>
        <begin position="91"/>
        <end position="124"/>
    </location>
</feature>
<comment type="caution">
    <text evidence="3">The sequence shown here is derived from an EMBL/GenBank/DDBJ whole genome shotgun (WGS) entry which is preliminary data.</text>
</comment>
<evidence type="ECO:0000313" key="4">
    <source>
        <dbReference type="Proteomes" id="UP001152087"/>
    </source>
</evidence>